<dbReference type="Pfam" id="PF07369">
    <property type="entry name" value="DUF1488"/>
    <property type="match status" value="1"/>
</dbReference>
<accession>A0A6L7I135</accession>
<dbReference type="RefSeq" id="WP_160798139.1">
    <property type="nucleotide sequence ID" value="NZ_CANMWR010000032.1"/>
</dbReference>
<dbReference type="InterPro" id="IPR009962">
    <property type="entry name" value="DUF1488"/>
</dbReference>
<dbReference type="AlphaFoldDB" id="A0A6L7I135"/>
<dbReference type="Gene3D" id="3.30.160.140">
    <property type="entry name" value="Shew3726-like"/>
    <property type="match status" value="1"/>
</dbReference>
<reference evidence="1 2" key="1">
    <citation type="submission" date="2019-12" db="EMBL/GenBank/DDBJ databases">
        <title>Shewanella insulae sp. nov., isolated from a tidal flat.</title>
        <authorList>
            <person name="Yoon J.-H."/>
        </authorList>
    </citation>
    <scope>NUCLEOTIDE SEQUENCE [LARGE SCALE GENOMIC DNA]</scope>
    <source>
        <strain evidence="1 2">JBTF-M18</strain>
    </source>
</reference>
<evidence type="ECO:0000313" key="2">
    <source>
        <dbReference type="Proteomes" id="UP000474778"/>
    </source>
</evidence>
<dbReference type="InterPro" id="IPR036692">
    <property type="entry name" value="Shew3726-like_sf"/>
</dbReference>
<dbReference type="Proteomes" id="UP000474778">
    <property type="component" value="Unassembled WGS sequence"/>
</dbReference>
<dbReference type="SUPFAM" id="SSF160272">
    <property type="entry name" value="Shew3726-like"/>
    <property type="match status" value="1"/>
</dbReference>
<keyword evidence="2" id="KW-1185">Reference proteome</keyword>
<evidence type="ECO:0000313" key="1">
    <source>
        <dbReference type="EMBL" id="MXR70235.1"/>
    </source>
</evidence>
<name>A0A6L7I135_9GAMM</name>
<proteinExistence type="predicted"/>
<organism evidence="1 2">
    <name type="scientific">Shewanella insulae</name>
    <dbReference type="NCBI Taxonomy" id="2681496"/>
    <lineage>
        <taxon>Bacteria</taxon>
        <taxon>Pseudomonadati</taxon>
        <taxon>Pseudomonadota</taxon>
        <taxon>Gammaproteobacteria</taxon>
        <taxon>Alteromonadales</taxon>
        <taxon>Shewanellaceae</taxon>
        <taxon>Shewanella</taxon>
    </lineage>
</organism>
<protein>
    <submittedName>
        <fullName evidence="1">DUF1488 family protein</fullName>
    </submittedName>
</protein>
<sequence>MNQSIIFTEQLTWDAQLNAIHFTAQQQGVLIDCYIGLKVLEHLAAEKINNSEQALSLFEQFRFDIEEQAEKLIEQEAFDVQGHIQVERVD</sequence>
<gene>
    <name evidence="1" type="ORF">GNT65_16380</name>
</gene>
<comment type="caution">
    <text evidence="1">The sequence shown here is derived from an EMBL/GenBank/DDBJ whole genome shotgun (WGS) entry which is preliminary data.</text>
</comment>
<dbReference type="EMBL" id="WRPA01000017">
    <property type="protein sequence ID" value="MXR70235.1"/>
    <property type="molecule type" value="Genomic_DNA"/>
</dbReference>